<evidence type="ECO:0000313" key="2">
    <source>
        <dbReference type="Proteomes" id="UP000004814"/>
    </source>
</evidence>
<gene>
    <name evidence="1" type="ORF">BamMEX5DRAFT_4495</name>
</gene>
<evidence type="ECO:0000313" key="1">
    <source>
        <dbReference type="EMBL" id="EDT39716.1"/>
    </source>
</evidence>
<sequence length="32" mass="3964">MRRRSDSYEIGVESMGREGNRMKRYEEFTFMD</sequence>
<dbReference type="AlphaFoldDB" id="B1T9M9"/>
<accession>B1T9M9</accession>
<comment type="caution">
    <text evidence="1">The sequence shown here is derived from an EMBL/GenBank/DDBJ whole genome shotgun (WGS) entry which is preliminary data.</text>
</comment>
<name>B1T9M9_9BURK</name>
<reference evidence="1 2" key="1">
    <citation type="submission" date="2008-03" db="EMBL/GenBank/DDBJ databases">
        <title>Sequencing of the draft genome and assembly of Burkholderia ambifaria MEX-5.</title>
        <authorList>
            <consortium name="US DOE Joint Genome Institute (JGI-PGF)"/>
            <person name="Copeland A."/>
            <person name="Lucas S."/>
            <person name="Lapidus A."/>
            <person name="Glavina del Rio T."/>
            <person name="Dalin E."/>
            <person name="Tice H."/>
            <person name="Bruce D."/>
            <person name="Goodwin L."/>
            <person name="Pitluck S."/>
            <person name="Larimer F."/>
            <person name="Land M.L."/>
            <person name="Hauser L."/>
            <person name="Tiedje J."/>
            <person name="Richardson P."/>
        </authorList>
    </citation>
    <scope>NUCLEOTIDE SEQUENCE [LARGE SCALE GENOMIC DNA]</scope>
    <source>
        <strain evidence="1 2">MEX-5</strain>
    </source>
</reference>
<organism evidence="1 2">
    <name type="scientific">Burkholderia ambifaria MEX-5</name>
    <dbReference type="NCBI Taxonomy" id="396597"/>
    <lineage>
        <taxon>Bacteria</taxon>
        <taxon>Pseudomonadati</taxon>
        <taxon>Pseudomonadota</taxon>
        <taxon>Betaproteobacteria</taxon>
        <taxon>Burkholderiales</taxon>
        <taxon>Burkholderiaceae</taxon>
        <taxon>Burkholderia</taxon>
        <taxon>Burkholderia cepacia complex</taxon>
    </lineage>
</organism>
<dbReference type="Proteomes" id="UP000004814">
    <property type="component" value="Unassembled WGS sequence"/>
</dbReference>
<protein>
    <submittedName>
        <fullName evidence="1">Uncharacterized protein</fullName>
    </submittedName>
</protein>
<proteinExistence type="predicted"/>
<dbReference type="EMBL" id="ABLK01000170">
    <property type="protein sequence ID" value="EDT39716.1"/>
    <property type="molecule type" value="Genomic_DNA"/>
</dbReference>